<proteinExistence type="predicted"/>
<reference evidence="1" key="1">
    <citation type="journal article" date="2015" name="Sci. Rep.">
        <title>The power of single molecule real-time sequencing technology in the de novo assembly of a eukaryotic genome.</title>
        <authorList>
            <person name="Sakai H."/>
            <person name="Naito K."/>
            <person name="Ogiso-Tanaka E."/>
            <person name="Takahashi Y."/>
            <person name="Iseki K."/>
            <person name="Muto C."/>
            <person name="Satou K."/>
            <person name="Teruya K."/>
            <person name="Shiroma A."/>
            <person name="Shimoji M."/>
            <person name="Hirano T."/>
            <person name="Itoh T."/>
            <person name="Kaga A."/>
            <person name="Tomooka N."/>
        </authorList>
    </citation>
    <scope>NUCLEOTIDE SEQUENCE</scope>
</reference>
<protein>
    <submittedName>
        <fullName evidence="1">Uncharacterized protein</fullName>
    </submittedName>
</protein>
<feature type="non-terminal residue" evidence="1">
    <location>
        <position position="1"/>
    </location>
</feature>
<evidence type="ECO:0000313" key="1">
    <source>
        <dbReference type="EMBL" id="BAU03348.1"/>
    </source>
</evidence>
<name>A0A0S3TE36_PHAAN</name>
<dbReference type="EMBL" id="AP015284">
    <property type="protein sequence ID" value="BAU03348.1"/>
    <property type="molecule type" value="Genomic_DNA"/>
</dbReference>
<organism evidence="1">
    <name type="scientific">Vigna angularis var. angularis</name>
    <dbReference type="NCBI Taxonomy" id="157739"/>
    <lineage>
        <taxon>Eukaryota</taxon>
        <taxon>Viridiplantae</taxon>
        <taxon>Streptophyta</taxon>
        <taxon>Embryophyta</taxon>
        <taxon>Tracheophyta</taxon>
        <taxon>Spermatophyta</taxon>
        <taxon>Magnoliopsida</taxon>
        <taxon>eudicotyledons</taxon>
        <taxon>Gunneridae</taxon>
        <taxon>Pentapetalae</taxon>
        <taxon>rosids</taxon>
        <taxon>fabids</taxon>
        <taxon>Fabales</taxon>
        <taxon>Fabaceae</taxon>
        <taxon>Papilionoideae</taxon>
        <taxon>50 kb inversion clade</taxon>
        <taxon>NPAAA clade</taxon>
        <taxon>indigoferoid/millettioid clade</taxon>
        <taxon>Phaseoleae</taxon>
        <taxon>Vigna</taxon>
    </lineage>
</organism>
<gene>
    <name evidence="1" type="primary">Vigan.UMG082100</name>
    <name evidence="1" type="ORF">VIGAN_UM082100</name>
</gene>
<sequence>GAFLLPAITPYYRDTLSLQSINPRPFPFPKKNPPSLHRFLNIIYDDPSRVRLPRTSPLTCCPTPWTNFRVCF</sequence>
<dbReference type="AlphaFoldDB" id="A0A0S3TE36"/>
<accession>A0A0S3TE36</accession>